<dbReference type="InterPro" id="IPR038333">
    <property type="entry name" value="T1MK-like_N_sf"/>
</dbReference>
<name>A0A3N5C6T6_9BACL</name>
<keyword evidence="5" id="KW-0949">S-adenosyl-L-methionine</keyword>
<evidence type="ECO:0000256" key="3">
    <source>
        <dbReference type="ARBA" id="ARBA00022603"/>
    </source>
</evidence>
<dbReference type="Gene3D" id="1.20.1260.30">
    <property type="match status" value="1"/>
</dbReference>
<comment type="caution">
    <text evidence="9">The sequence shown here is derived from an EMBL/GenBank/DDBJ whole genome shotgun (WGS) entry which is preliminary data.</text>
</comment>
<dbReference type="GO" id="GO:0009007">
    <property type="term" value="F:site-specific DNA-methyltransferase (adenine-specific) activity"/>
    <property type="evidence" value="ECO:0007669"/>
    <property type="project" value="UniProtKB-EC"/>
</dbReference>
<comment type="catalytic activity">
    <reaction evidence="7">
        <text>a 2'-deoxyadenosine in DNA + S-adenosyl-L-methionine = an N(6)-methyl-2'-deoxyadenosine in DNA + S-adenosyl-L-homocysteine + H(+)</text>
        <dbReference type="Rhea" id="RHEA:15197"/>
        <dbReference type="Rhea" id="RHEA-COMP:12418"/>
        <dbReference type="Rhea" id="RHEA-COMP:12419"/>
        <dbReference type="ChEBI" id="CHEBI:15378"/>
        <dbReference type="ChEBI" id="CHEBI:57856"/>
        <dbReference type="ChEBI" id="CHEBI:59789"/>
        <dbReference type="ChEBI" id="CHEBI:90615"/>
        <dbReference type="ChEBI" id="CHEBI:90616"/>
        <dbReference type="EC" id="2.1.1.72"/>
    </reaction>
</comment>
<organism evidence="9 10">
    <name type="scientific">Abyssicoccus albus</name>
    <dbReference type="NCBI Taxonomy" id="1817405"/>
    <lineage>
        <taxon>Bacteria</taxon>
        <taxon>Bacillati</taxon>
        <taxon>Bacillota</taxon>
        <taxon>Bacilli</taxon>
        <taxon>Bacillales</taxon>
        <taxon>Abyssicoccaceae</taxon>
    </lineage>
</organism>
<evidence type="ECO:0000256" key="5">
    <source>
        <dbReference type="ARBA" id="ARBA00022691"/>
    </source>
</evidence>
<dbReference type="InterPro" id="IPR003356">
    <property type="entry name" value="DNA_methylase_A-5"/>
</dbReference>
<evidence type="ECO:0000259" key="8">
    <source>
        <dbReference type="Pfam" id="PF02384"/>
    </source>
</evidence>
<dbReference type="Proteomes" id="UP000277108">
    <property type="component" value="Unassembled WGS sequence"/>
</dbReference>
<protein>
    <recommendedName>
        <fullName evidence="2">site-specific DNA-methyltransferase (adenine-specific)</fullName>
        <ecNumber evidence="2">2.1.1.72</ecNumber>
    </recommendedName>
</protein>
<accession>A0A3N5C6T6</accession>
<dbReference type="EC" id="2.1.1.72" evidence="2"/>
<dbReference type="SUPFAM" id="SSF53335">
    <property type="entry name" value="S-adenosyl-L-methionine-dependent methyltransferases"/>
    <property type="match status" value="1"/>
</dbReference>
<comment type="similarity">
    <text evidence="1">Belongs to the N(4)/N(6)-methyltransferase family.</text>
</comment>
<evidence type="ECO:0000256" key="2">
    <source>
        <dbReference type="ARBA" id="ARBA00011900"/>
    </source>
</evidence>
<dbReference type="Gene3D" id="3.40.50.150">
    <property type="entry name" value="Vaccinia Virus protein VP39"/>
    <property type="match status" value="1"/>
</dbReference>
<keyword evidence="6" id="KW-0680">Restriction system</keyword>
<dbReference type="PANTHER" id="PTHR42933">
    <property type="entry name" value="SLR6095 PROTEIN"/>
    <property type="match status" value="1"/>
</dbReference>
<dbReference type="RefSeq" id="WP_123808203.1">
    <property type="nucleotide sequence ID" value="NZ_RKRK01000004.1"/>
</dbReference>
<dbReference type="InterPro" id="IPR051537">
    <property type="entry name" value="DNA_Adenine_Mtase"/>
</dbReference>
<proteinExistence type="inferred from homology"/>
<dbReference type="GO" id="GO:0003677">
    <property type="term" value="F:DNA binding"/>
    <property type="evidence" value="ECO:0007669"/>
    <property type="project" value="InterPro"/>
</dbReference>
<dbReference type="OrthoDB" id="9814572at2"/>
<keyword evidence="10" id="KW-1185">Reference proteome</keyword>
<dbReference type="GO" id="GO:0009307">
    <property type="term" value="P:DNA restriction-modification system"/>
    <property type="evidence" value="ECO:0007669"/>
    <property type="project" value="UniProtKB-KW"/>
</dbReference>
<dbReference type="GO" id="GO:0032259">
    <property type="term" value="P:methylation"/>
    <property type="evidence" value="ECO:0007669"/>
    <property type="project" value="UniProtKB-KW"/>
</dbReference>
<evidence type="ECO:0000313" key="9">
    <source>
        <dbReference type="EMBL" id="RPF55172.1"/>
    </source>
</evidence>
<dbReference type="GO" id="GO:0008170">
    <property type="term" value="F:N-methyltransferase activity"/>
    <property type="evidence" value="ECO:0007669"/>
    <property type="project" value="InterPro"/>
</dbReference>
<dbReference type="Pfam" id="PF02384">
    <property type="entry name" value="N6_Mtase"/>
    <property type="match status" value="1"/>
</dbReference>
<sequence length="524" mass="62213">MNDARDIYKNIINEIEMLFGQREFHKTQYIELLRSILLYKYLCEKYKMHIEEYKEDNDINESYNEIFEDDILFNQFKVYLYQNVGYIIEPGNFYEDFIVEEDILKFELLYFEQALIKFTESRYEFENMNIKDKVVNIDVDGLFSHINLNSTILGQKLQDRKETLYLILISINKATQDINLELYSDIFKLSLNETRFIISSFSSNKKHVLAESIEQDFPLNIAMMISEGLIPKKKYNNLYVPFEKNGVPSAYIAENNDIMKIQSETWNDLEHNISRQNYLIHGINNINIKNRGLFNLDYGIKYIKDKVDLIYADFMKIRSVRDIKKYDENNMYAENHTLLKEKKAELLLKYIDMMSDDGIMIVVSDRSFYNSLDDELCDSIFSDQNVVDCIIDLPTNVLGERYTNPRITILNKNRYEDDKILLIDATRNYIASEKYNEISDRHISKIVSIYKSKEDHPGFSAIVEPNQLQTDFGWNWEMSDFITPIIYQEYVDPKQVKLDLERLDTEISNDLERVKKHIKELNIF</sequence>
<dbReference type="AlphaFoldDB" id="A0A3N5C6T6"/>
<evidence type="ECO:0000256" key="6">
    <source>
        <dbReference type="ARBA" id="ARBA00022747"/>
    </source>
</evidence>
<dbReference type="PANTHER" id="PTHR42933:SF1">
    <property type="entry name" value="SITE-SPECIFIC DNA-METHYLTRANSFERASE (ADENINE-SPECIFIC)"/>
    <property type="match status" value="1"/>
</dbReference>
<feature type="domain" description="DNA methylase adenine-specific" evidence="8">
    <location>
        <begin position="265"/>
        <end position="468"/>
    </location>
</feature>
<keyword evidence="4" id="KW-0808">Transferase</keyword>
<dbReference type="EMBL" id="RKRK01000004">
    <property type="protein sequence ID" value="RPF55172.1"/>
    <property type="molecule type" value="Genomic_DNA"/>
</dbReference>
<keyword evidence="3 9" id="KW-0489">Methyltransferase</keyword>
<reference evidence="9 10" key="1">
    <citation type="submission" date="2018-11" db="EMBL/GenBank/DDBJ databases">
        <title>Genomic Encyclopedia of Type Strains, Phase IV (KMG-IV): sequencing the most valuable type-strain genomes for metagenomic binning, comparative biology and taxonomic classification.</title>
        <authorList>
            <person name="Goeker M."/>
        </authorList>
    </citation>
    <scope>NUCLEOTIDE SEQUENCE [LARGE SCALE GENOMIC DNA]</scope>
    <source>
        <strain evidence="9 10">DSM 29158</strain>
    </source>
</reference>
<dbReference type="InterPro" id="IPR029063">
    <property type="entry name" value="SAM-dependent_MTases_sf"/>
</dbReference>
<evidence type="ECO:0000256" key="7">
    <source>
        <dbReference type="ARBA" id="ARBA00047942"/>
    </source>
</evidence>
<evidence type="ECO:0000313" key="10">
    <source>
        <dbReference type="Proteomes" id="UP000277108"/>
    </source>
</evidence>
<gene>
    <name evidence="9" type="ORF">EDD62_1497</name>
</gene>
<evidence type="ECO:0000256" key="4">
    <source>
        <dbReference type="ARBA" id="ARBA00022679"/>
    </source>
</evidence>
<evidence type="ECO:0000256" key="1">
    <source>
        <dbReference type="ARBA" id="ARBA00006594"/>
    </source>
</evidence>